<feature type="chain" id="PRO_5012428822" description="SLH domain-containing protein" evidence="2">
    <location>
        <begin position="36"/>
        <end position="810"/>
    </location>
</feature>
<name>A0A2C7AX23_9ACTN</name>
<feature type="signal peptide" evidence="2">
    <location>
        <begin position="1"/>
        <end position="35"/>
    </location>
</feature>
<dbReference type="PANTHER" id="PTHR43308:SF5">
    <property type="entry name" value="S-LAYER PROTEIN _ PEPTIDOGLYCAN ENDO-BETA-N-ACETYLGLUCOSAMINIDASE"/>
    <property type="match status" value="1"/>
</dbReference>
<sequence>MSSDHQRTPRRTLTAILAAATVLTMAPATVPSAHAQGTVPAIPPTSDEVLIYNHPGYLFDGIHLGDNATTPLTRLVGWQASTADGTTETTDRGAFGLESFSVITLNRATGLRLISSLTNDTDAPVPMNDRLLLPRGTRVLDHMPDPDLPAPAAETPVPTIEAAAFDDQGLKAEFLTAPERRGELRYAAGCSQGPVTWAEFIKTCTPADLERIHLDGTLEAHQALGFNVPMTMPVDNPGTSFRAALRPADKTPPQPVEWRETDVSAVTTFDRPLRDVDGQLLATLRGPFLPAVRGVGADGSETWTVLTPVLPYLFKADGDYTIRNFDIFGQRDGETMLFEHSRIQVLTRFTANAVAQLGYVIPSVPTDEGPYYQFFIDDYTAETMRRRLFNPDGTPFHRDAEHTAPVIEVRKAIQLNQQVTISTSEHFDPRTDPRVNLRITDTEGRAVDPMGDTVEFTSDYYNPKVPGTYQLLVWWKHNKLPIKVREGLLVTVQDPVAEPEQSPEDATVDEPTPDQPDQDQQPVQAAVDAPADDPTGDASTPDADDDAAAGDPADTAAGTAPVDAGPADAGPAAGAGQPGGGGAPADSGPPSAGDAAEPALEVPLVPNMLVPFLVDVHTKEFLPDLCAGQFTDVTPTMQFAEDICWLKESGITTGWPDGTYRPVTAINRDAMIAYIYRMAGSPAFTPTKQTFSDVAPSTMYYKEIEWAAHQGITTGWPDGSFRPVTPVARDAMAVFLYRQSGSQAVTLPASPSFHDVPADNMYYREIEWMASTGISTGWPDSTYRPLADTNRDAMAAFIHRAVIKGVLTVK</sequence>
<feature type="compositionally biased region" description="Low complexity" evidence="1">
    <location>
        <begin position="549"/>
        <end position="575"/>
    </location>
</feature>
<dbReference type="PROSITE" id="PS51318">
    <property type="entry name" value="TAT"/>
    <property type="match status" value="1"/>
</dbReference>
<dbReference type="AlphaFoldDB" id="A0A2C7AX23"/>
<feature type="region of interest" description="Disordered" evidence="1">
    <location>
        <begin position="495"/>
        <end position="597"/>
    </location>
</feature>
<dbReference type="InterPro" id="IPR051465">
    <property type="entry name" value="Cell_Envelope_Struct_Comp"/>
</dbReference>
<dbReference type="PROSITE" id="PS51272">
    <property type="entry name" value="SLH"/>
    <property type="match status" value="3"/>
</dbReference>
<feature type="compositionally biased region" description="Acidic residues" evidence="1">
    <location>
        <begin position="501"/>
        <end position="512"/>
    </location>
</feature>
<dbReference type="RefSeq" id="WP_060761537.1">
    <property type="nucleotide sequence ID" value="NZ_CCYQ01000046.1"/>
</dbReference>
<accession>A0A2C7AX23</accession>
<protein>
    <recommendedName>
        <fullName evidence="3">SLH domain-containing protein</fullName>
    </recommendedName>
</protein>
<evidence type="ECO:0000256" key="1">
    <source>
        <dbReference type="SAM" id="MobiDB-lite"/>
    </source>
</evidence>
<organism evidence="4">
    <name type="scientific">Propionibacterium freudenreichii</name>
    <dbReference type="NCBI Taxonomy" id="1744"/>
    <lineage>
        <taxon>Bacteria</taxon>
        <taxon>Bacillati</taxon>
        <taxon>Actinomycetota</taxon>
        <taxon>Actinomycetes</taxon>
        <taxon>Propionibacteriales</taxon>
        <taxon>Propionibacteriaceae</taxon>
        <taxon>Propionibacterium</taxon>
    </lineage>
</organism>
<keyword evidence="2" id="KW-0732">Signal</keyword>
<feature type="domain" description="SLH" evidence="3">
    <location>
        <begin position="751"/>
        <end position="810"/>
    </location>
</feature>
<reference evidence="4" key="1">
    <citation type="submission" date="2016-05" db="EMBL/GenBank/DDBJ databases">
        <authorList>
            <person name="Lavstsen T."/>
            <person name="Jespersen J.S."/>
        </authorList>
    </citation>
    <scope>NUCLEOTIDE SEQUENCE</scope>
    <source>
        <strain evidence="4">PFRJS10</strain>
    </source>
</reference>
<evidence type="ECO:0000256" key="2">
    <source>
        <dbReference type="SAM" id="SignalP"/>
    </source>
</evidence>
<dbReference type="Pfam" id="PF00395">
    <property type="entry name" value="SLH"/>
    <property type="match status" value="3"/>
</dbReference>
<feature type="compositionally biased region" description="Low complexity" evidence="1">
    <location>
        <begin position="518"/>
        <end position="529"/>
    </location>
</feature>
<evidence type="ECO:0000259" key="3">
    <source>
        <dbReference type="PROSITE" id="PS51272"/>
    </source>
</evidence>
<proteinExistence type="predicted"/>
<feature type="domain" description="SLH" evidence="3">
    <location>
        <begin position="626"/>
        <end position="686"/>
    </location>
</feature>
<dbReference type="PANTHER" id="PTHR43308">
    <property type="entry name" value="OUTER MEMBRANE PROTEIN ALPHA-RELATED"/>
    <property type="match status" value="1"/>
</dbReference>
<gene>
    <name evidence="4" type="ORF">PFR_JS10_1881</name>
</gene>
<evidence type="ECO:0000313" key="4">
    <source>
        <dbReference type="EMBL" id="SBN39524.1"/>
    </source>
</evidence>
<feature type="domain" description="SLH" evidence="3">
    <location>
        <begin position="687"/>
        <end position="750"/>
    </location>
</feature>
<feature type="compositionally biased region" description="Low complexity" evidence="1">
    <location>
        <begin position="584"/>
        <end position="596"/>
    </location>
</feature>
<dbReference type="InterPro" id="IPR001119">
    <property type="entry name" value="SLH_dom"/>
</dbReference>
<dbReference type="InterPro" id="IPR006311">
    <property type="entry name" value="TAT_signal"/>
</dbReference>
<dbReference type="EMBL" id="LT576035">
    <property type="protein sequence ID" value="SBN39524.1"/>
    <property type="molecule type" value="Genomic_DNA"/>
</dbReference>